<protein>
    <submittedName>
        <fullName evidence="1">Uncharacterized protein</fullName>
    </submittedName>
</protein>
<name>A0AAN5DEU9_9BILA</name>
<proteinExistence type="predicted"/>
<dbReference type="EMBL" id="BTRK01000006">
    <property type="protein sequence ID" value="GMR61721.1"/>
    <property type="molecule type" value="Genomic_DNA"/>
</dbReference>
<evidence type="ECO:0000313" key="1">
    <source>
        <dbReference type="EMBL" id="GMR61721.1"/>
    </source>
</evidence>
<comment type="caution">
    <text evidence="1">The sequence shown here is derived from an EMBL/GenBank/DDBJ whole genome shotgun (WGS) entry which is preliminary data.</text>
</comment>
<sequence length="70" mass="7753">VLKDPSLIASSFFSWSSRLNSLRVSRSSSVSCEPSSGISIPYCSLKYLFRLSSVTTMSSSLYVLLWPALR</sequence>
<organism evidence="1 2">
    <name type="scientific">Pristionchus mayeri</name>
    <dbReference type="NCBI Taxonomy" id="1317129"/>
    <lineage>
        <taxon>Eukaryota</taxon>
        <taxon>Metazoa</taxon>
        <taxon>Ecdysozoa</taxon>
        <taxon>Nematoda</taxon>
        <taxon>Chromadorea</taxon>
        <taxon>Rhabditida</taxon>
        <taxon>Rhabditina</taxon>
        <taxon>Diplogasteromorpha</taxon>
        <taxon>Diplogasteroidea</taxon>
        <taxon>Neodiplogasteridae</taxon>
        <taxon>Pristionchus</taxon>
    </lineage>
</organism>
<dbReference type="AlphaFoldDB" id="A0AAN5DEU9"/>
<accession>A0AAN5DEU9</accession>
<feature type="non-terminal residue" evidence="1">
    <location>
        <position position="1"/>
    </location>
</feature>
<keyword evidence="2" id="KW-1185">Reference proteome</keyword>
<reference evidence="2" key="1">
    <citation type="submission" date="2022-10" db="EMBL/GenBank/DDBJ databases">
        <title>Genome assembly of Pristionchus species.</title>
        <authorList>
            <person name="Yoshida K."/>
            <person name="Sommer R.J."/>
        </authorList>
    </citation>
    <scope>NUCLEOTIDE SEQUENCE [LARGE SCALE GENOMIC DNA]</scope>
    <source>
        <strain evidence="2">RS5460</strain>
    </source>
</reference>
<evidence type="ECO:0000313" key="2">
    <source>
        <dbReference type="Proteomes" id="UP001328107"/>
    </source>
</evidence>
<feature type="non-terminal residue" evidence="1">
    <location>
        <position position="70"/>
    </location>
</feature>
<dbReference type="Proteomes" id="UP001328107">
    <property type="component" value="Unassembled WGS sequence"/>
</dbReference>
<gene>
    <name evidence="1" type="ORF">PMAYCL1PPCAC_31916</name>
</gene>